<organism evidence="2 3">
    <name type="scientific">Pedobacter helvus</name>
    <dbReference type="NCBI Taxonomy" id="2563444"/>
    <lineage>
        <taxon>Bacteria</taxon>
        <taxon>Pseudomonadati</taxon>
        <taxon>Bacteroidota</taxon>
        <taxon>Sphingobacteriia</taxon>
        <taxon>Sphingobacteriales</taxon>
        <taxon>Sphingobacteriaceae</taxon>
        <taxon>Pedobacter</taxon>
    </lineage>
</organism>
<evidence type="ECO:0000313" key="3">
    <source>
        <dbReference type="Proteomes" id="UP001517367"/>
    </source>
</evidence>
<accession>A0ABW9JD84</accession>
<dbReference type="EMBL" id="SRMP02000001">
    <property type="protein sequence ID" value="MFN0290285.1"/>
    <property type="molecule type" value="Genomic_DNA"/>
</dbReference>
<protein>
    <submittedName>
        <fullName evidence="2">ROK family protein</fullName>
    </submittedName>
</protein>
<proteinExistence type="inferred from homology"/>
<comment type="caution">
    <text evidence="2">The sequence shown here is derived from an EMBL/GenBank/DDBJ whole genome shotgun (WGS) entry which is preliminary data.</text>
</comment>
<dbReference type="Gene3D" id="3.30.420.40">
    <property type="match status" value="2"/>
</dbReference>
<dbReference type="RefSeq" id="WP_138727869.1">
    <property type="nucleotide sequence ID" value="NZ_SRMP02000001.1"/>
</dbReference>
<dbReference type="InterPro" id="IPR000600">
    <property type="entry name" value="ROK"/>
</dbReference>
<gene>
    <name evidence="2" type="ORF">E5L68_002720</name>
</gene>
<dbReference type="PANTHER" id="PTHR18964">
    <property type="entry name" value="ROK (REPRESSOR, ORF, KINASE) FAMILY"/>
    <property type="match status" value="1"/>
</dbReference>
<evidence type="ECO:0000256" key="1">
    <source>
        <dbReference type="ARBA" id="ARBA00006479"/>
    </source>
</evidence>
<sequence>MKNQVLNISICEAAITIGRVNFINGIYVCEQSSRYPINNWASVAEVIKQWANAIISFANNSPFSALAIAAPGPFDYQNGVSYINENRNLKSLYNQNLKQLLAAELNMQEPDIVFFNDAVCALAAEPLPNEISNKKVLGLYFDEGFGSAWLSDNEFGDAQLWKQPFLTGTAEDYFSIKWLRKAYFKLTGLGFAHINDINNFSSITGKELLKEFIENLAVYLNKINNQYRFKGLLLGGAMFANNVNILPMLKKRLATQDTEISIFRSQLGGLAPLIGTAALRDMALLKT</sequence>
<dbReference type="PANTHER" id="PTHR18964:SF149">
    <property type="entry name" value="BIFUNCTIONAL UDP-N-ACETYLGLUCOSAMINE 2-EPIMERASE_N-ACETYLMANNOSAMINE KINASE"/>
    <property type="match status" value="1"/>
</dbReference>
<dbReference type="Proteomes" id="UP001517367">
    <property type="component" value="Unassembled WGS sequence"/>
</dbReference>
<evidence type="ECO:0000313" key="2">
    <source>
        <dbReference type="EMBL" id="MFN0290285.1"/>
    </source>
</evidence>
<dbReference type="SUPFAM" id="SSF53067">
    <property type="entry name" value="Actin-like ATPase domain"/>
    <property type="match status" value="1"/>
</dbReference>
<comment type="similarity">
    <text evidence="1">Belongs to the ROK (NagC/XylR) family.</text>
</comment>
<name>A0ABW9JD84_9SPHI</name>
<keyword evidence="3" id="KW-1185">Reference proteome</keyword>
<reference evidence="2 3" key="1">
    <citation type="submission" date="2024-12" db="EMBL/GenBank/DDBJ databases">
        <authorList>
            <person name="Hu S."/>
        </authorList>
    </citation>
    <scope>NUCLEOTIDE SEQUENCE [LARGE SCALE GENOMIC DNA]</scope>
    <source>
        <strain evidence="2 3">P-25</strain>
    </source>
</reference>
<dbReference type="InterPro" id="IPR043129">
    <property type="entry name" value="ATPase_NBD"/>
</dbReference>